<evidence type="ECO:0000256" key="1">
    <source>
        <dbReference type="SAM" id="MobiDB-lite"/>
    </source>
</evidence>
<protein>
    <recommendedName>
        <fullName evidence="5">DUF2637 domain-containing protein</fullName>
    </recommendedName>
</protein>
<keyword evidence="4" id="KW-1185">Reference proteome</keyword>
<evidence type="ECO:0008006" key="5">
    <source>
        <dbReference type="Google" id="ProtNLM"/>
    </source>
</evidence>
<feature type="compositionally biased region" description="Basic and acidic residues" evidence="1">
    <location>
        <begin position="26"/>
        <end position="36"/>
    </location>
</feature>
<dbReference type="AlphaFoldDB" id="A0A4R4ZW87"/>
<feature type="transmembrane region" description="Helical" evidence="2">
    <location>
        <begin position="99"/>
        <end position="118"/>
    </location>
</feature>
<feature type="transmembrane region" description="Helical" evidence="2">
    <location>
        <begin position="130"/>
        <end position="148"/>
    </location>
</feature>
<comment type="caution">
    <text evidence="3">The sequence shown here is derived from an EMBL/GenBank/DDBJ whole genome shotgun (WGS) entry which is preliminary data.</text>
</comment>
<feature type="transmembrane region" description="Helical" evidence="2">
    <location>
        <begin position="154"/>
        <end position="173"/>
    </location>
</feature>
<name>A0A4R4ZW87_9ACTN</name>
<feature type="transmembrane region" description="Helical" evidence="2">
    <location>
        <begin position="58"/>
        <end position="79"/>
    </location>
</feature>
<accession>A0A4R4ZW87</accession>
<feature type="region of interest" description="Disordered" evidence="1">
    <location>
        <begin position="1"/>
        <end position="41"/>
    </location>
</feature>
<feature type="region of interest" description="Disordered" evidence="1">
    <location>
        <begin position="331"/>
        <end position="358"/>
    </location>
</feature>
<gene>
    <name evidence="3" type="ORF">E1298_44335</name>
</gene>
<reference evidence="3 4" key="1">
    <citation type="submission" date="2019-03" db="EMBL/GenBank/DDBJ databases">
        <title>Draft genome sequences of novel Actinobacteria.</title>
        <authorList>
            <person name="Sahin N."/>
            <person name="Ay H."/>
            <person name="Saygin H."/>
        </authorList>
    </citation>
    <scope>NUCLEOTIDE SEQUENCE [LARGE SCALE GENOMIC DNA]</scope>
    <source>
        <strain evidence="3 4">H3C3</strain>
    </source>
</reference>
<keyword evidence="2" id="KW-0472">Membrane</keyword>
<organism evidence="3 4">
    <name type="scientific">Actinomadura rubrisoli</name>
    <dbReference type="NCBI Taxonomy" id="2530368"/>
    <lineage>
        <taxon>Bacteria</taxon>
        <taxon>Bacillati</taxon>
        <taxon>Actinomycetota</taxon>
        <taxon>Actinomycetes</taxon>
        <taxon>Streptosporangiales</taxon>
        <taxon>Thermomonosporaceae</taxon>
        <taxon>Actinomadura</taxon>
    </lineage>
</organism>
<keyword evidence="2" id="KW-0812">Transmembrane</keyword>
<sequence>MDSMDETADWPTSPGDDGPGDDGPGDDSRGDARPEGSGRAAAGLPGVGRIALSKRGELACKAVLVVVGALYVVLMWVSYTNARTALLEAGEPRHLAELLPLGFDVAGTVLVALSLVLAVKESRGQLVTRLYGIVLVVISAGIGAWYGRTVGGGWFSWFVAAHALMAVTLAVFAESVAWLLRARIDAAIGVERVPMVMCLTNPGAWREANLYRLRHRSPVSSALVVRDEKIKAVSRVVEAAQEDAGYKGAKAKKVRAAIMRACRDGTLPVEAIDRACETGLDETASRRLLVDAAKAMMASTATDAISGTDPLAELLGGHDGEDLRKIRGSGAVGQSWGDAQGGEDLGKIPGSPGKVLERGHNLSEDRMSQIITTIEESTGKSLTISEIAYALSISNARATAIRNITPKVKQNGVGRHR</sequence>
<evidence type="ECO:0000256" key="2">
    <source>
        <dbReference type="SAM" id="Phobius"/>
    </source>
</evidence>
<evidence type="ECO:0000313" key="3">
    <source>
        <dbReference type="EMBL" id="TDD62810.1"/>
    </source>
</evidence>
<dbReference type="RefSeq" id="WP_131903376.1">
    <property type="nucleotide sequence ID" value="NZ_SMKU01000516.1"/>
</dbReference>
<dbReference type="EMBL" id="SMKU01000516">
    <property type="protein sequence ID" value="TDD62810.1"/>
    <property type="molecule type" value="Genomic_DNA"/>
</dbReference>
<proteinExistence type="predicted"/>
<keyword evidence="2" id="KW-1133">Transmembrane helix</keyword>
<dbReference type="Proteomes" id="UP000294513">
    <property type="component" value="Unassembled WGS sequence"/>
</dbReference>
<evidence type="ECO:0000313" key="4">
    <source>
        <dbReference type="Proteomes" id="UP000294513"/>
    </source>
</evidence>